<keyword evidence="6" id="KW-1185">Reference proteome</keyword>
<protein>
    <submittedName>
        <fullName evidence="5">Protein SCO1/2</fullName>
    </submittedName>
</protein>
<dbReference type="OrthoDB" id="9790194at2"/>
<dbReference type="InterPro" id="IPR036249">
    <property type="entry name" value="Thioredoxin-like_sf"/>
</dbReference>
<organism evidence="5 6">
    <name type="scientific">Litoreibacter ascidiaceicola</name>
    <dbReference type="NCBI Taxonomy" id="1486859"/>
    <lineage>
        <taxon>Bacteria</taxon>
        <taxon>Pseudomonadati</taxon>
        <taxon>Pseudomonadota</taxon>
        <taxon>Alphaproteobacteria</taxon>
        <taxon>Rhodobacterales</taxon>
        <taxon>Roseobacteraceae</taxon>
        <taxon>Litoreibacter</taxon>
    </lineage>
</organism>
<dbReference type="CDD" id="cd02968">
    <property type="entry name" value="SCO"/>
    <property type="match status" value="1"/>
</dbReference>
<feature type="chain" id="PRO_5012883480" evidence="4">
    <location>
        <begin position="18"/>
        <end position="186"/>
    </location>
</feature>
<dbReference type="RefSeq" id="WP_139250607.1">
    <property type="nucleotide sequence ID" value="NZ_FQUV01000002.1"/>
</dbReference>
<feature type="binding site" evidence="2">
    <location>
        <position position="148"/>
    </location>
    <ligand>
        <name>Cu cation</name>
        <dbReference type="ChEBI" id="CHEBI:23378"/>
    </ligand>
</feature>
<sequence>MIKPVLALLALCSPALADQSPLPFDLGGAFELVDQTGTARTQADPQGHPQLLFFGYANCREICSAALPMMAQVADAVAEQGITVTPVMITVDPARDTVDTLGPALAQHHADFVGLTGTAMQLQVAYDAYQIETEEVFTDPEYGPVYAHGSFLYLLDAQGKLLTLVPPVITPEAAAGIVAKYTQGQS</sequence>
<name>A0A1M4VAP5_9RHOB</name>
<feature type="binding site" evidence="2">
    <location>
        <position position="63"/>
    </location>
    <ligand>
        <name>Cu cation</name>
        <dbReference type="ChEBI" id="CHEBI:23378"/>
    </ligand>
</feature>
<gene>
    <name evidence="5" type="ORF">SAMN05444273_102188</name>
</gene>
<dbReference type="GO" id="GO:0046872">
    <property type="term" value="F:metal ion binding"/>
    <property type="evidence" value="ECO:0007669"/>
    <property type="project" value="UniProtKB-KW"/>
</dbReference>
<dbReference type="Pfam" id="PF02630">
    <property type="entry name" value="SCO1-SenC"/>
    <property type="match status" value="1"/>
</dbReference>
<evidence type="ECO:0000256" key="4">
    <source>
        <dbReference type="SAM" id="SignalP"/>
    </source>
</evidence>
<dbReference type="AlphaFoldDB" id="A0A1M4VAP5"/>
<keyword evidence="4" id="KW-0732">Signal</keyword>
<reference evidence="6" key="1">
    <citation type="submission" date="2016-11" db="EMBL/GenBank/DDBJ databases">
        <authorList>
            <person name="Varghese N."/>
            <person name="Submissions S."/>
        </authorList>
    </citation>
    <scope>NUCLEOTIDE SEQUENCE [LARGE SCALE GENOMIC DNA]</scope>
    <source>
        <strain evidence="6">DSM 100566</strain>
    </source>
</reference>
<dbReference type="PANTHER" id="PTHR12151">
    <property type="entry name" value="ELECTRON TRANSPORT PROTIN SCO1/SENC FAMILY MEMBER"/>
    <property type="match status" value="1"/>
</dbReference>
<proteinExistence type="inferred from homology"/>
<dbReference type="STRING" id="1486859.SAMN05444273_102188"/>
<keyword evidence="3" id="KW-1015">Disulfide bond</keyword>
<evidence type="ECO:0000256" key="3">
    <source>
        <dbReference type="PIRSR" id="PIRSR603782-2"/>
    </source>
</evidence>
<feature type="binding site" evidence="2">
    <location>
        <position position="59"/>
    </location>
    <ligand>
        <name>Cu cation</name>
        <dbReference type="ChEBI" id="CHEBI:23378"/>
    </ligand>
</feature>
<comment type="similarity">
    <text evidence="1">Belongs to the SCO1/2 family.</text>
</comment>
<dbReference type="PANTHER" id="PTHR12151:SF25">
    <property type="entry name" value="LINALOOL DEHYDRATASE_ISOMERASE DOMAIN-CONTAINING PROTEIN"/>
    <property type="match status" value="1"/>
</dbReference>
<dbReference type="Proteomes" id="UP000184144">
    <property type="component" value="Unassembled WGS sequence"/>
</dbReference>
<dbReference type="SUPFAM" id="SSF52833">
    <property type="entry name" value="Thioredoxin-like"/>
    <property type="match status" value="1"/>
</dbReference>
<accession>A0A1M4VAP5</accession>
<feature type="disulfide bond" description="Redox-active" evidence="3">
    <location>
        <begin position="59"/>
        <end position="63"/>
    </location>
</feature>
<evidence type="ECO:0000256" key="1">
    <source>
        <dbReference type="ARBA" id="ARBA00010996"/>
    </source>
</evidence>
<dbReference type="InterPro" id="IPR003782">
    <property type="entry name" value="SCO1/SenC"/>
</dbReference>
<evidence type="ECO:0000313" key="5">
    <source>
        <dbReference type="EMBL" id="SHE66041.1"/>
    </source>
</evidence>
<feature type="signal peptide" evidence="4">
    <location>
        <begin position="1"/>
        <end position="17"/>
    </location>
</feature>
<evidence type="ECO:0000256" key="2">
    <source>
        <dbReference type="PIRSR" id="PIRSR603782-1"/>
    </source>
</evidence>
<evidence type="ECO:0000313" key="6">
    <source>
        <dbReference type="Proteomes" id="UP000184144"/>
    </source>
</evidence>
<dbReference type="Gene3D" id="3.40.30.10">
    <property type="entry name" value="Glutaredoxin"/>
    <property type="match status" value="1"/>
</dbReference>
<keyword evidence="2" id="KW-0186">Copper</keyword>
<dbReference type="EMBL" id="FQUV01000002">
    <property type="protein sequence ID" value="SHE66041.1"/>
    <property type="molecule type" value="Genomic_DNA"/>
</dbReference>
<keyword evidence="2" id="KW-0479">Metal-binding</keyword>